<dbReference type="PROSITE" id="PS50090">
    <property type="entry name" value="MYB_LIKE"/>
    <property type="match status" value="1"/>
</dbReference>
<dbReference type="EMBL" id="JAMZMK010000068">
    <property type="protein sequence ID" value="KAI7757737.1"/>
    <property type="molecule type" value="Genomic_DNA"/>
</dbReference>
<gene>
    <name evidence="3" type="ORF">M8C21_031749</name>
</gene>
<evidence type="ECO:0000256" key="1">
    <source>
        <dbReference type="SAM" id="MobiDB-lite"/>
    </source>
</evidence>
<feature type="compositionally biased region" description="Basic and acidic residues" evidence="1">
    <location>
        <begin position="1"/>
        <end position="36"/>
    </location>
</feature>
<dbReference type="Pfam" id="PF00249">
    <property type="entry name" value="Myb_DNA-binding"/>
    <property type="match status" value="1"/>
</dbReference>
<evidence type="ECO:0000313" key="4">
    <source>
        <dbReference type="Proteomes" id="UP001206925"/>
    </source>
</evidence>
<proteinExistence type="predicted"/>
<feature type="domain" description="Myb-like" evidence="2">
    <location>
        <begin position="232"/>
        <end position="281"/>
    </location>
</feature>
<keyword evidence="4" id="KW-1185">Reference proteome</keyword>
<protein>
    <recommendedName>
        <fullName evidence="2">Myb-like domain-containing protein</fullName>
    </recommendedName>
</protein>
<dbReference type="InterPro" id="IPR009057">
    <property type="entry name" value="Homeodomain-like_sf"/>
</dbReference>
<comment type="caution">
    <text evidence="3">The sequence shown here is derived from an EMBL/GenBank/DDBJ whole genome shotgun (WGS) entry which is preliminary data.</text>
</comment>
<dbReference type="SMART" id="SM00717">
    <property type="entry name" value="SANT"/>
    <property type="match status" value="1"/>
</dbReference>
<feature type="region of interest" description="Disordered" evidence="1">
    <location>
        <begin position="353"/>
        <end position="385"/>
    </location>
</feature>
<dbReference type="SUPFAM" id="SSF46689">
    <property type="entry name" value="Homeodomain-like"/>
    <property type="match status" value="1"/>
</dbReference>
<organism evidence="3 4">
    <name type="scientific">Ambrosia artemisiifolia</name>
    <name type="common">Common ragweed</name>
    <dbReference type="NCBI Taxonomy" id="4212"/>
    <lineage>
        <taxon>Eukaryota</taxon>
        <taxon>Viridiplantae</taxon>
        <taxon>Streptophyta</taxon>
        <taxon>Embryophyta</taxon>
        <taxon>Tracheophyta</taxon>
        <taxon>Spermatophyta</taxon>
        <taxon>Magnoliopsida</taxon>
        <taxon>eudicotyledons</taxon>
        <taxon>Gunneridae</taxon>
        <taxon>Pentapetalae</taxon>
        <taxon>asterids</taxon>
        <taxon>campanulids</taxon>
        <taxon>Asterales</taxon>
        <taxon>Asteraceae</taxon>
        <taxon>Asteroideae</taxon>
        <taxon>Heliantheae alliance</taxon>
        <taxon>Heliantheae</taxon>
        <taxon>Ambrosia</taxon>
    </lineage>
</organism>
<dbReference type="InterPro" id="IPR001005">
    <property type="entry name" value="SANT/Myb"/>
</dbReference>
<dbReference type="Gene3D" id="1.10.10.60">
    <property type="entry name" value="Homeodomain-like"/>
    <property type="match status" value="1"/>
</dbReference>
<feature type="region of interest" description="Disordered" evidence="1">
    <location>
        <begin position="1"/>
        <end position="39"/>
    </location>
</feature>
<dbReference type="PANTHER" id="PTHR46872:SF11">
    <property type="entry name" value="TRANSCRIPTION FACTOR MYB FAMILY"/>
    <property type="match status" value="1"/>
</dbReference>
<reference evidence="3" key="1">
    <citation type="submission" date="2022-06" db="EMBL/GenBank/DDBJ databases">
        <title>Uncovering the hologenomic basis of an extraordinary plant invasion.</title>
        <authorList>
            <person name="Bieker V.C."/>
            <person name="Martin M.D."/>
            <person name="Gilbert T."/>
            <person name="Hodgins K."/>
            <person name="Battlay P."/>
            <person name="Petersen B."/>
            <person name="Wilson J."/>
        </authorList>
    </citation>
    <scope>NUCLEOTIDE SEQUENCE</scope>
    <source>
        <strain evidence="3">AA19_3_7</strain>
        <tissue evidence="3">Leaf</tissue>
    </source>
</reference>
<sequence>MGTKRPFDEELQEFVKHPKHLENGNKSDSFGEEKPSLEPSQNVVVVGENRIISCYMCIFVPSQYAGYAGECGETSAPLPLVTGITGREEASGPGPIPGFCPNLFSELYELNLPRRPLVHYDDTYSSLLNCTPRKEVPIGPEYQADVPEFDADSARNYISNNEREEILTGVCVISNQEDETVIPQTDCQCVDYGSIRCVKQHVNEARLNLKQSLVLEKFANLGFDNMGEEVSSNWTEEEEQHFQDIVYSNPVSHGKRFWEVLSSEFPTRTKKELVSYYFNVFIYRRRAVQNRSHLLAIDSDDDEWWGTKRGSIIEEEEDDDDLVVVGPFVDHGDHDHDDDHDSSSEDGVIVTRVKENQVMNASSSTDIRDEKVTSENELEKPTAGNCFGSKSESYLHWDPPYSTMGSTKGVDLLPTCSMIEEIFGSSKTGKST</sequence>
<dbReference type="AlphaFoldDB" id="A0AAD5GVZ6"/>
<name>A0AAD5GVZ6_AMBAR</name>
<evidence type="ECO:0000313" key="3">
    <source>
        <dbReference type="EMBL" id="KAI7757737.1"/>
    </source>
</evidence>
<dbReference type="PANTHER" id="PTHR46872">
    <property type="entry name" value="DNA BINDING PROTEIN"/>
    <property type="match status" value="1"/>
</dbReference>
<evidence type="ECO:0000259" key="2">
    <source>
        <dbReference type="PROSITE" id="PS50090"/>
    </source>
</evidence>
<dbReference type="CDD" id="cd00167">
    <property type="entry name" value="SANT"/>
    <property type="match status" value="1"/>
</dbReference>
<dbReference type="Proteomes" id="UP001206925">
    <property type="component" value="Unassembled WGS sequence"/>
</dbReference>
<accession>A0AAD5GVZ6</accession>
<feature type="compositionally biased region" description="Basic and acidic residues" evidence="1">
    <location>
        <begin position="366"/>
        <end position="380"/>
    </location>
</feature>